<feature type="compositionally biased region" description="Basic and acidic residues" evidence="2">
    <location>
        <begin position="100"/>
        <end position="114"/>
    </location>
</feature>
<feature type="region of interest" description="Disordered" evidence="2">
    <location>
        <begin position="499"/>
        <end position="519"/>
    </location>
</feature>
<feature type="compositionally biased region" description="Polar residues" evidence="2">
    <location>
        <begin position="83"/>
        <end position="93"/>
    </location>
</feature>
<accession>A0AAD2G9V2</accession>
<feature type="region of interest" description="Disordered" evidence="2">
    <location>
        <begin position="370"/>
        <end position="413"/>
    </location>
</feature>
<dbReference type="EMBL" id="CAKOGP040002291">
    <property type="protein sequence ID" value="CAJ1966514.1"/>
    <property type="molecule type" value="Genomic_DNA"/>
</dbReference>
<feature type="compositionally biased region" description="Basic and acidic residues" evidence="2">
    <location>
        <begin position="213"/>
        <end position="224"/>
    </location>
</feature>
<evidence type="ECO:0000313" key="3">
    <source>
        <dbReference type="EMBL" id="CAJ1966514.1"/>
    </source>
</evidence>
<dbReference type="Proteomes" id="UP001295423">
    <property type="component" value="Unassembled WGS sequence"/>
</dbReference>
<feature type="compositionally biased region" description="Basic and acidic residues" evidence="2">
    <location>
        <begin position="129"/>
        <end position="143"/>
    </location>
</feature>
<gene>
    <name evidence="3" type="ORF">CYCCA115_LOCUS22099</name>
</gene>
<keyword evidence="4" id="KW-1185">Reference proteome</keyword>
<feature type="coiled-coil region" evidence="1">
    <location>
        <begin position="860"/>
        <end position="922"/>
    </location>
</feature>
<feature type="compositionally biased region" description="Basic and acidic residues" evidence="2">
    <location>
        <begin position="278"/>
        <end position="306"/>
    </location>
</feature>
<dbReference type="AlphaFoldDB" id="A0AAD2G9V2"/>
<evidence type="ECO:0000256" key="1">
    <source>
        <dbReference type="SAM" id="Coils"/>
    </source>
</evidence>
<evidence type="ECO:0000256" key="2">
    <source>
        <dbReference type="SAM" id="MobiDB-lite"/>
    </source>
</evidence>
<organism evidence="3 4">
    <name type="scientific">Cylindrotheca closterium</name>
    <dbReference type="NCBI Taxonomy" id="2856"/>
    <lineage>
        <taxon>Eukaryota</taxon>
        <taxon>Sar</taxon>
        <taxon>Stramenopiles</taxon>
        <taxon>Ochrophyta</taxon>
        <taxon>Bacillariophyta</taxon>
        <taxon>Bacillariophyceae</taxon>
        <taxon>Bacillariophycidae</taxon>
        <taxon>Bacillariales</taxon>
        <taxon>Bacillariaceae</taxon>
        <taxon>Cylindrotheca</taxon>
    </lineage>
</organism>
<proteinExistence type="predicted"/>
<name>A0AAD2G9V2_9STRA</name>
<feature type="compositionally biased region" description="Basic and acidic residues" evidence="2">
    <location>
        <begin position="370"/>
        <end position="380"/>
    </location>
</feature>
<feature type="compositionally biased region" description="Basic and acidic residues" evidence="2">
    <location>
        <begin position="403"/>
        <end position="413"/>
    </location>
</feature>
<feature type="coiled-coil region" evidence="1">
    <location>
        <begin position="523"/>
        <end position="810"/>
    </location>
</feature>
<feature type="region of interest" description="Disordered" evidence="2">
    <location>
        <begin position="82"/>
        <end position="150"/>
    </location>
</feature>
<feature type="compositionally biased region" description="Polar residues" evidence="2">
    <location>
        <begin position="510"/>
        <end position="519"/>
    </location>
</feature>
<keyword evidence="1" id="KW-0175">Coiled coil</keyword>
<protein>
    <submittedName>
        <fullName evidence="3">Uncharacterized protein</fullName>
    </submittedName>
</protein>
<evidence type="ECO:0000313" key="4">
    <source>
        <dbReference type="Proteomes" id="UP001295423"/>
    </source>
</evidence>
<reference evidence="3" key="1">
    <citation type="submission" date="2023-08" db="EMBL/GenBank/DDBJ databases">
        <authorList>
            <person name="Audoor S."/>
            <person name="Bilcke G."/>
        </authorList>
    </citation>
    <scope>NUCLEOTIDE SEQUENCE</scope>
</reference>
<feature type="region of interest" description="Disordered" evidence="2">
    <location>
        <begin position="206"/>
        <end position="347"/>
    </location>
</feature>
<feature type="compositionally biased region" description="Polar residues" evidence="2">
    <location>
        <begin position="318"/>
        <end position="329"/>
    </location>
</feature>
<comment type="caution">
    <text evidence="3">The sequence shown here is derived from an EMBL/GenBank/DDBJ whole genome shotgun (WGS) entry which is preliminary data.</text>
</comment>
<sequence>MPSFQVRVIDQTKDGMEIETEYEKARMSMMSMSSEQPSFDGHMVQELPSSRVKHVDDEKWEASSTAKKYLARLKKARLQRQKTSLWNQSQTTKLAAATNREARDPVENIRENPKSHCRPNIEVDEDEPPVEKPVEHQREEHGESLYGAEDDREVLFSASTMSDSESLLEEEKVSNTERYHRMINDPYGFPDYSAVNSIPPVVLVSNKSSTSEDLEKNNLKRDNTDTTEENDSAILEKSGSDDSWDIMNKYDRNAVDGQNSTTSEPVGEKAPPLVEQKPFNESKNKRDPPTRGDELLGVNRIDDNKGMDFQPPTEQHHPSPQTKSGNRNNAALDPTMESNEWGVEPQPSFGNVLDVPCDELLVATKTCKKDTVESQEKVSEEEPDRQCVPAGAAENTVAPIQKTKRDRDPHNDFPKQSVLELLMKRAEMSNLAKKKARSTGDDATVASEQLSKASKFKGHVIPPVVAIDKRNPGEEVITWSSSPPHKKEIIESAQKIDLDCPSPVDEENVNPKQKSSESSKALLDSAFKMIARLEKENAEKDAKLRSSGLYMETLEKKLFEDKTAMEEERKRRVNIDSEEVSRLKEKVSGTLDNLNAEEEKGKALQKLVNELKEELKTEKSVIGKKQQESIATKKELLERERNQVMQLRATLAERDQTLEHTKSRVIELEEKLVSSHKRAAQEETKATELRAALQENEAQLEKTMIKLDHTSMRLKVFLDIQNASGEVKRNEDIMEELKRSIESRQKLIDQEEEKKKELFSKQLENASLAEDHQASAKKVEESLEKYYQLIQKEKDEVQRLKILGKEKEEQMAKEKSMVVDIENTIVRKHAMVDLEKVKQKALESSIAQKGRLVEMEASKMREHKALCAERKQQIETEKEEIQRAIQEKEELLCSEKAAIEYLQQVISMKKSLREEKRALEKDDPTHFKYDGSRVAELRSLYGNN</sequence>